<keyword evidence="1" id="KW-1133">Transmembrane helix</keyword>
<feature type="transmembrane region" description="Helical" evidence="1">
    <location>
        <begin position="158"/>
        <end position="177"/>
    </location>
</feature>
<feature type="transmembrane region" description="Helical" evidence="1">
    <location>
        <begin position="114"/>
        <end position="138"/>
    </location>
</feature>
<comment type="caution">
    <text evidence="3">The sequence shown here is derived from an EMBL/GenBank/DDBJ whole genome shotgun (WGS) entry which is preliminary data.</text>
</comment>
<feature type="transmembrane region" description="Helical" evidence="1">
    <location>
        <begin position="261"/>
        <end position="282"/>
    </location>
</feature>
<feature type="transmembrane region" description="Helical" evidence="1">
    <location>
        <begin position="213"/>
        <end position="229"/>
    </location>
</feature>
<keyword evidence="3" id="KW-0482">Metalloprotease</keyword>
<gene>
    <name evidence="3" type="ORF">H8700_10500</name>
</gene>
<dbReference type="GO" id="GO:0008237">
    <property type="term" value="F:metallopeptidase activity"/>
    <property type="evidence" value="ECO:0007669"/>
    <property type="project" value="UniProtKB-KW"/>
</dbReference>
<keyword evidence="3" id="KW-0645">Protease</keyword>
<protein>
    <submittedName>
        <fullName evidence="3">CPBP family intramembrane metalloprotease</fullName>
    </submittedName>
</protein>
<dbReference type="PANTHER" id="PTHR36435">
    <property type="entry name" value="SLR1288 PROTEIN"/>
    <property type="match status" value="1"/>
</dbReference>
<feature type="transmembrane region" description="Helical" evidence="1">
    <location>
        <begin position="236"/>
        <end position="255"/>
    </location>
</feature>
<keyword evidence="1" id="KW-0812">Transmembrane</keyword>
<dbReference type="PANTHER" id="PTHR36435:SF1">
    <property type="entry name" value="CAAX AMINO TERMINAL PROTEASE FAMILY PROTEIN"/>
    <property type="match status" value="1"/>
</dbReference>
<keyword evidence="3" id="KW-0378">Hydrolase</keyword>
<keyword evidence="1" id="KW-0472">Membrane</keyword>
<evidence type="ECO:0000313" key="3">
    <source>
        <dbReference type="EMBL" id="MBC8558131.1"/>
    </source>
</evidence>
<proteinExistence type="predicted"/>
<keyword evidence="4" id="KW-1185">Reference proteome</keyword>
<dbReference type="InterPro" id="IPR003675">
    <property type="entry name" value="Rce1/LyrA-like_dom"/>
</dbReference>
<name>A0ABR7MWG0_9FIRM</name>
<feature type="domain" description="CAAX prenyl protease 2/Lysostaphin resistance protein A-like" evidence="2">
    <location>
        <begin position="160"/>
        <end position="244"/>
    </location>
</feature>
<dbReference type="Proteomes" id="UP000637513">
    <property type="component" value="Unassembled WGS sequence"/>
</dbReference>
<dbReference type="RefSeq" id="WP_022140591.1">
    <property type="nucleotide sequence ID" value="NZ_JACRSW010000035.1"/>
</dbReference>
<dbReference type="Pfam" id="PF02517">
    <property type="entry name" value="Rce1-like"/>
    <property type="match status" value="1"/>
</dbReference>
<dbReference type="EMBL" id="JACRSW010000035">
    <property type="protein sequence ID" value="MBC8558131.1"/>
    <property type="molecule type" value="Genomic_DNA"/>
</dbReference>
<feature type="transmembrane region" description="Helical" evidence="1">
    <location>
        <begin position="189"/>
        <end position="207"/>
    </location>
</feature>
<evidence type="ECO:0000256" key="1">
    <source>
        <dbReference type="SAM" id="Phobius"/>
    </source>
</evidence>
<accession>A0ABR7MWG0</accession>
<evidence type="ECO:0000259" key="2">
    <source>
        <dbReference type="Pfam" id="PF02517"/>
    </source>
</evidence>
<evidence type="ECO:0000313" key="4">
    <source>
        <dbReference type="Proteomes" id="UP000637513"/>
    </source>
</evidence>
<reference evidence="3 4" key="1">
    <citation type="submission" date="2020-08" db="EMBL/GenBank/DDBJ databases">
        <title>Genome public.</title>
        <authorList>
            <person name="Liu C."/>
            <person name="Sun Q."/>
        </authorList>
    </citation>
    <scope>NUCLEOTIDE SEQUENCE [LARGE SCALE GENOMIC DNA]</scope>
    <source>
        <strain evidence="3 4">BX3</strain>
    </source>
</reference>
<organism evidence="3 4">
    <name type="scientific">Jutongia hominis</name>
    <dbReference type="NCBI Taxonomy" id="2763664"/>
    <lineage>
        <taxon>Bacteria</taxon>
        <taxon>Bacillati</taxon>
        <taxon>Bacillota</taxon>
        <taxon>Clostridia</taxon>
        <taxon>Lachnospirales</taxon>
        <taxon>Lachnospiraceae</taxon>
        <taxon>Jutongia</taxon>
    </lineage>
</organism>
<feature type="transmembrane region" description="Helical" evidence="1">
    <location>
        <begin position="73"/>
        <end position="93"/>
    </location>
</feature>
<sequence length="296" mass="33124">MKNMISNKDENWKIVRNRVCIRALLIFLGALLMQMLAYMVCMIVMTIHVTVFDKKNVEILQQIAQANTKKGPFLIWVSFVSALLCLIWCGILYKKSSWRVHPFSYKKAFALKNCGILFSTAVGGCIVLTALLSIAGALFPKIFVQYNQVMDHLSADSIGITMFYVLLVGPISEEFIFRGAILDRFHLAFPFWIANTLQAFLFGVYHMNLIQGLYAFLLGILLGMIRYVTGTILANITAHILFNGTSYAISAISAVKGAAAPWITIVLFAVGIVLFLVGTAGLRKEYQKKMLREEQS</sequence>
<dbReference type="InterPro" id="IPR052710">
    <property type="entry name" value="CAAX_protease"/>
</dbReference>
<feature type="transmembrane region" description="Helical" evidence="1">
    <location>
        <begin position="21"/>
        <end position="47"/>
    </location>
</feature>